<dbReference type="PANTHER" id="PTHR43872">
    <property type="entry name" value="MONOOXYGENASE, PUTATIVE (AFU_ORTHOLOGUE AFUA_8G02570)-RELATED"/>
    <property type="match status" value="1"/>
</dbReference>
<accession>A0A160TY28</accession>
<dbReference type="InterPro" id="IPR020946">
    <property type="entry name" value="Flavin_mOase-like"/>
</dbReference>
<dbReference type="InterPro" id="IPR036188">
    <property type="entry name" value="FAD/NAD-bd_sf"/>
</dbReference>
<dbReference type="PANTHER" id="PTHR43872:SF1">
    <property type="entry name" value="MONOOXYGENASE, PUTATIVE (AFU_ORTHOLOGUE AFUA_8G02570)-RELATED"/>
    <property type="match status" value="1"/>
</dbReference>
<keyword evidence="6 7" id="KW-0503">Monooxygenase</keyword>
<comment type="cofactor">
    <cofactor evidence="1">
        <name>FAD</name>
        <dbReference type="ChEBI" id="CHEBI:57692"/>
    </cofactor>
</comment>
<evidence type="ECO:0000256" key="6">
    <source>
        <dbReference type="ARBA" id="ARBA00023033"/>
    </source>
</evidence>
<dbReference type="Gene3D" id="3.50.50.60">
    <property type="entry name" value="FAD/NAD(P)-binding domain"/>
    <property type="match status" value="3"/>
</dbReference>
<evidence type="ECO:0000256" key="5">
    <source>
        <dbReference type="ARBA" id="ARBA00023002"/>
    </source>
</evidence>
<dbReference type="EMBL" id="CZQD01000028">
    <property type="protein sequence ID" value="CUS56515.1"/>
    <property type="molecule type" value="Genomic_DNA"/>
</dbReference>
<sequence>MIHTDTDVLIIGAGLSGIGAAVHLEKKCPGLGYQIFEQRGAIGGTWDLFRYPGIRSDSDMHTLGYNFKPWTEAKAIADGPSIRKYVADTANEYGVTPHIKFNTAIVAANWSTPDQAWHVTHEDEFGARSITTCRFLFMCGGYYRYDEGYRPDFPGEDAFKGQFIHPQHWPEDLDYSGKKVVIIGSGATAMTLVPAMTDKAAHVTMLQRSPTYVVSRPAVDKFANFLRKILPDSWAYSFIRWRNVLLQQFFFKQTRSNPDKARERLIGMVKEELGPDYPVETHFNPSYNPWEQRLCLVPDSDLFNALKSGKASVETDHIETFTHNGIKLKSGKEIEADIVVTATGLQLQFMNGVDVSVDGTRTDAGRLLNYKGVMLSNMPNLAVTFGYTNASWTLKADLTSEYVCRLLNYMDQHGYTSAMPKLEQYPNQTEPFVDFSSGYFQRVMDQFPRQHTEKPWKLHQNYSADVKNLRRGPIADGVMDFTKAEEAASKPPVLQAAE</sequence>
<dbReference type="InterPro" id="IPR051820">
    <property type="entry name" value="FAD-binding_MO"/>
</dbReference>
<dbReference type="GO" id="GO:0004499">
    <property type="term" value="F:N,N-dimethylaniline monooxygenase activity"/>
    <property type="evidence" value="ECO:0007669"/>
    <property type="project" value="InterPro"/>
</dbReference>
<dbReference type="Pfam" id="PF00743">
    <property type="entry name" value="FMO-like"/>
    <property type="match status" value="1"/>
</dbReference>
<keyword evidence="3" id="KW-0274">FAD</keyword>
<evidence type="ECO:0000256" key="3">
    <source>
        <dbReference type="ARBA" id="ARBA00022827"/>
    </source>
</evidence>
<keyword evidence="2" id="KW-0285">Flavoprotein</keyword>
<dbReference type="GO" id="GO:0050661">
    <property type="term" value="F:NADP binding"/>
    <property type="evidence" value="ECO:0007669"/>
    <property type="project" value="InterPro"/>
</dbReference>
<dbReference type="PRINTS" id="PR00368">
    <property type="entry name" value="FADPNR"/>
</dbReference>
<protein>
    <submittedName>
        <fullName evidence="7">Long-chain alkane monooxygenase AlmA</fullName>
    </submittedName>
</protein>
<dbReference type="Pfam" id="PF13450">
    <property type="entry name" value="NAD_binding_8"/>
    <property type="match status" value="1"/>
</dbReference>
<proteinExistence type="predicted"/>
<dbReference type="FunFam" id="3.50.50.60:FF:000228">
    <property type="entry name" value="FAD-containing monooxygenase EthA"/>
    <property type="match status" value="1"/>
</dbReference>
<evidence type="ECO:0000256" key="2">
    <source>
        <dbReference type="ARBA" id="ARBA00022630"/>
    </source>
</evidence>
<evidence type="ECO:0000313" key="7">
    <source>
        <dbReference type="EMBL" id="CUS56515.1"/>
    </source>
</evidence>
<name>A0A160TY28_9ZZZZ</name>
<dbReference type="GO" id="GO:0050660">
    <property type="term" value="F:flavin adenine dinucleotide binding"/>
    <property type="evidence" value="ECO:0007669"/>
    <property type="project" value="InterPro"/>
</dbReference>
<reference evidence="7" key="1">
    <citation type="submission" date="2015-10" db="EMBL/GenBank/DDBJ databases">
        <authorList>
            <person name="Gilbert D.G."/>
        </authorList>
    </citation>
    <scope>NUCLEOTIDE SEQUENCE</scope>
</reference>
<gene>
    <name evidence="7" type="ORF">MGWOODY_Hyp2410</name>
</gene>
<keyword evidence="5" id="KW-0560">Oxidoreductase</keyword>
<evidence type="ECO:0000256" key="4">
    <source>
        <dbReference type="ARBA" id="ARBA00022857"/>
    </source>
</evidence>
<evidence type="ECO:0000256" key="1">
    <source>
        <dbReference type="ARBA" id="ARBA00001974"/>
    </source>
</evidence>
<organism evidence="7">
    <name type="scientific">hydrothermal vent metagenome</name>
    <dbReference type="NCBI Taxonomy" id="652676"/>
    <lineage>
        <taxon>unclassified sequences</taxon>
        <taxon>metagenomes</taxon>
        <taxon>ecological metagenomes</taxon>
    </lineage>
</organism>
<dbReference type="SUPFAM" id="SSF51905">
    <property type="entry name" value="FAD/NAD(P)-binding domain"/>
    <property type="match status" value="1"/>
</dbReference>
<dbReference type="PRINTS" id="PR00411">
    <property type="entry name" value="PNDRDTASEI"/>
</dbReference>
<dbReference type="AlphaFoldDB" id="A0A160TY28"/>
<keyword evidence="4" id="KW-0521">NADP</keyword>